<dbReference type="PROSITE" id="PS50108">
    <property type="entry name" value="CRIB"/>
    <property type="match status" value="1"/>
</dbReference>
<accession>A0A2I0AF60</accession>
<dbReference type="PANTHER" id="PTHR46325:SF20">
    <property type="entry name" value="CRIB DOMAIN-CONTAINING PROTEIN RIC10"/>
    <property type="match status" value="1"/>
</dbReference>
<keyword evidence="4" id="KW-1185">Reference proteome</keyword>
<feature type="compositionally biased region" description="Low complexity" evidence="1">
    <location>
        <begin position="194"/>
        <end position="206"/>
    </location>
</feature>
<evidence type="ECO:0000313" key="3">
    <source>
        <dbReference type="EMBL" id="PKA54163.1"/>
    </source>
</evidence>
<dbReference type="AlphaFoldDB" id="A0A2I0AF60"/>
<dbReference type="Pfam" id="PF00786">
    <property type="entry name" value="PBD"/>
    <property type="match status" value="1"/>
</dbReference>
<dbReference type="SMART" id="SM00285">
    <property type="entry name" value="PBD"/>
    <property type="match status" value="1"/>
</dbReference>
<dbReference type="CDD" id="cd00132">
    <property type="entry name" value="CRIB"/>
    <property type="match status" value="1"/>
</dbReference>
<dbReference type="OrthoDB" id="4206278at2759"/>
<feature type="compositionally biased region" description="Basic residues" evidence="1">
    <location>
        <begin position="93"/>
        <end position="102"/>
    </location>
</feature>
<feature type="region of interest" description="Disordered" evidence="1">
    <location>
        <begin position="48"/>
        <end position="215"/>
    </location>
</feature>
<dbReference type="InterPro" id="IPR000095">
    <property type="entry name" value="CRIB_dom"/>
</dbReference>
<reference evidence="3 4" key="1">
    <citation type="journal article" date="2017" name="Nature">
        <title>The Apostasia genome and the evolution of orchids.</title>
        <authorList>
            <person name="Zhang G.Q."/>
            <person name="Liu K.W."/>
            <person name="Li Z."/>
            <person name="Lohaus R."/>
            <person name="Hsiao Y.Y."/>
            <person name="Niu S.C."/>
            <person name="Wang J.Y."/>
            <person name="Lin Y.C."/>
            <person name="Xu Q."/>
            <person name="Chen L.J."/>
            <person name="Yoshida K."/>
            <person name="Fujiwara S."/>
            <person name="Wang Z.W."/>
            <person name="Zhang Y.Q."/>
            <person name="Mitsuda N."/>
            <person name="Wang M."/>
            <person name="Liu G.H."/>
            <person name="Pecoraro L."/>
            <person name="Huang H.X."/>
            <person name="Xiao X.J."/>
            <person name="Lin M."/>
            <person name="Wu X.Y."/>
            <person name="Wu W.L."/>
            <person name="Chen Y.Y."/>
            <person name="Chang S.B."/>
            <person name="Sakamoto S."/>
            <person name="Ohme-Takagi M."/>
            <person name="Yagi M."/>
            <person name="Zeng S.J."/>
            <person name="Shen C.Y."/>
            <person name="Yeh C.M."/>
            <person name="Luo Y.B."/>
            <person name="Tsai W.C."/>
            <person name="Van de Peer Y."/>
            <person name="Liu Z.J."/>
        </authorList>
    </citation>
    <scope>NUCLEOTIDE SEQUENCE [LARGE SCALE GENOMIC DNA]</scope>
    <source>
        <strain evidence="4">cv. Shenzhen</strain>
        <tissue evidence="3">Stem</tissue>
    </source>
</reference>
<dbReference type="STRING" id="1088818.A0A2I0AF60"/>
<evidence type="ECO:0000313" key="4">
    <source>
        <dbReference type="Proteomes" id="UP000236161"/>
    </source>
</evidence>
<gene>
    <name evidence="3" type="ORF">AXF42_Ash018173</name>
</gene>
<feature type="compositionally biased region" description="Polar residues" evidence="1">
    <location>
        <begin position="48"/>
        <end position="67"/>
    </location>
</feature>
<evidence type="ECO:0000259" key="2">
    <source>
        <dbReference type="PROSITE" id="PS50108"/>
    </source>
</evidence>
<sequence length="215" mass="23251">MNHKMKGLLKGLRYISQIFDEEEEEKEMQIGYPTDVKHVAHIGCDGPSTNAPSWMNEFQSSTANSSKGMCKDMGKLKVSTADSPAKEPPPHSPAKRRHRRRSSNSESPSEAESPARDKESSDRGTRHSRRHASAAAACETQNRDVAADGVGSRRGRRHSKLSGAFPAAGSESPARDISTVPKHSRRRKSKEDGGSASLPAAVAVPADNRARSALL</sequence>
<feature type="domain" description="CRIB" evidence="2">
    <location>
        <begin position="30"/>
        <end position="43"/>
    </location>
</feature>
<evidence type="ECO:0000256" key="1">
    <source>
        <dbReference type="SAM" id="MobiDB-lite"/>
    </source>
</evidence>
<organism evidence="3 4">
    <name type="scientific">Apostasia shenzhenica</name>
    <dbReference type="NCBI Taxonomy" id="1088818"/>
    <lineage>
        <taxon>Eukaryota</taxon>
        <taxon>Viridiplantae</taxon>
        <taxon>Streptophyta</taxon>
        <taxon>Embryophyta</taxon>
        <taxon>Tracheophyta</taxon>
        <taxon>Spermatophyta</taxon>
        <taxon>Magnoliopsida</taxon>
        <taxon>Liliopsida</taxon>
        <taxon>Asparagales</taxon>
        <taxon>Orchidaceae</taxon>
        <taxon>Apostasioideae</taxon>
        <taxon>Apostasia</taxon>
    </lineage>
</organism>
<dbReference type="PANTHER" id="PTHR46325">
    <property type="entry name" value="CRIB DOMAIN-CONTAINING PROTEIN RIC8"/>
    <property type="match status" value="1"/>
</dbReference>
<protein>
    <recommendedName>
        <fullName evidence="2">CRIB domain-containing protein</fullName>
    </recommendedName>
</protein>
<name>A0A2I0AF60_9ASPA</name>
<dbReference type="Proteomes" id="UP000236161">
    <property type="component" value="Unassembled WGS sequence"/>
</dbReference>
<feature type="compositionally biased region" description="Basic and acidic residues" evidence="1">
    <location>
        <begin position="113"/>
        <end position="125"/>
    </location>
</feature>
<dbReference type="EMBL" id="KZ451984">
    <property type="protein sequence ID" value="PKA54163.1"/>
    <property type="molecule type" value="Genomic_DNA"/>
</dbReference>
<proteinExistence type="predicted"/>